<dbReference type="KEGG" id="mhz:Metho_1309"/>
<reference evidence="8" key="1">
    <citation type="submission" date="2012-02" db="EMBL/GenBank/DDBJ databases">
        <title>Complete sequence of chromosome of Methanomethylovorans hollandica DSM 15978.</title>
        <authorList>
            <person name="Lucas S."/>
            <person name="Copeland A."/>
            <person name="Lapidus A."/>
            <person name="Glavina del Rio T."/>
            <person name="Dalin E."/>
            <person name="Tice H."/>
            <person name="Bruce D."/>
            <person name="Goodwin L."/>
            <person name="Pitluck S."/>
            <person name="Peters L."/>
            <person name="Mikhailova N."/>
            <person name="Held B."/>
            <person name="Kyrpides N."/>
            <person name="Mavromatis K."/>
            <person name="Ivanova N."/>
            <person name="Brettin T."/>
            <person name="Detter J.C."/>
            <person name="Han C."/>
            <person name="Larimer F."/>
            <person name="Land M."/>
            <person name="Hauser L."/>
            <person name="Markowitz V."/>
            <person name="Cheng J.-F."/>
            <person name="Hugenholtz P."/>
            <person name="Woyke T."/>
            <person name="Wu D."/>
            <person name="Spring S."/>
            <person name="Schroeder M."/>
            <person name="Brambilla E."/>
            <person name="Klenk H.-P."/>
            <person name="Eisen J.A."/>
        </authorList>
    </citation>
    <scope>NUCLEOTIDE SEQUENCE [LARGE SCALE GENOMIC DNA]</scope>
    <source>
        <strain evidence="8">DSM 15978 / NBRC 107637 / DMS1</strain>
    </source>
</reference>
<sequence precursor="true">MERPFKMAMALLMLAVLAAVLIHALLPYINAFLGAFIIFVILRPLYHFMVRRGHLSRSISALMTIFLSFVLILVPLYFLISTIATEIQNVLQYINSIPIYAEVVRSFLENLHLEQLPINLDIKTKVIEVASAIANYSSVMLLSAVQSIGQRLIEFTIMSFLLYYLFTEEDSDFVKSVYSAIPFNRENSDKLLEEFRVIVKTTLVSSLIIAIIQGGLLTVAFLLLGIQGAILWGALAALLSFIPLVGATVVWIPAVIIQLLQQDYFAAVGILIAGILVSTMDNFVRPFIQKKLGSLHPMISLLGIIIGINLFGLIGLVVGPLLLSYFLLVVRMFHEEYVANHN</sequence>
<keyword evidence="8" id="KW-1185">Reference proteome</keyword>
<evidence type="ECO:0000313" key="7">
    <source>
        <dbReference type="EMBL" id="AGB49532.1"/>
    </source>
</evidence>
<protein>
    <submittedName>
        <fullName evidence="7">Putative permease</fullName>
    </submittedName>
</protein>
<feature type="transmembrane region" description="Helical" evidence="6">
    <location>
        <begin position="58"/>
        <end position="80"/>
    </location>
</feature>
<dbReference type="GO" id="GO:0016020">
    <property type="term" value="C:membrane"/>
    <property type="evidence" value="ECO:0007669"/>
    <property type="project" value="UniProtKB-SubCell"/>
</dbReference>
<keyword evidence="5 6" id="KW-0472">Membrane</keyword>
<dbReference type="Proteomes" id="UP000010866">
    <property type="component" value="Chromosome"/>
</dbReference>
<evidence type="ECO:0000256" key="4">
    <source>
        <dbReference type="ARBA" id="ARBA00022989"/>
    </source>
</evidence>
<dbReference type="STRING" id="867904.Metho_1309"/>
<name>L0KVR3_METHD</name>
<dbReference type="HOGENOM" id="CLU_041771_0_0_2"/>
<evidence type="ECO:0000256" key="1">
    <source>
        <dbReference type="ARBA" id="ARBA00004141"/>
    </source>
</evidence>
<feature type="transmembrane region" description="Helical" evidence="6">
    <location>
        <begin position="264"/>
        <end position="284"/>
    </location>
</feature>
<dbReference type="OrthoDB" id="137390at2157"/>
<dbReference type="PANTHER" id="PTHR21716:SF4">
    <property type="entry name" value="TRANSMEMBRANE PROTEIN 245"/>
    <property type="match status" value="1"/>
</dbReference>
<dbReference type="AlphaFoldDB" id="L0KVR3"/>
<dbReference type="InterPro" id="IPR002549">
    <property type="entry name" value="AI-2E-like"/>
</dbReference>
<feature type="transmembrane region" description="Helical" evidence="6">
    <location>
        <begin position="304"/>
        <end position="328"/>
    </location>
</feature>
<feature type="transmembrane region" description="Helical" evidence="6">
    <location>
        <begin position="230"/>
        <end position="252"/>
    </location>
</feature>
<gene>
    <name evidence="7" type="ordered locus">Metho_1309</name>
</gene>
<dbReference type="PANTHER" id="PTHR21716">
    <property type="entry name" value="TRANSMEMBRANE PROTEIN"/>
    <property type="match status" value="1"/>
</dbReference>
<feature type="transmembrane region" description="Helical" evidence="6">
    <location>
        <begin position="28"/>
        <end position="46"/>
    </location>
</feature>
<accession>L0KVR3</accession>
<keyword evidence="3 6" id="KW-0812">Transmembrane</keyword>
<comment type="subcellular location">
    <subcellularLocation>
        <location evidence="1">Membrane</location>
        <topology evidence="1">Multi-pass membrane protein</topology>
    </subcellularLocation>
</comment>
<evidence type="ECO:0000256" key="5">
    <source>
        <dbReference type="ARBA" id="ARBA00023136"/>
    </source>
</evidence>
<proteinExistence type="inferred from homology"/>
<dbReference type="Pfam" id="PF01594">
    <property type="entry name" value="AI-2E_transport"/>
    <property type="match status" value="1"/>
</dbReference>
<evidence type="ECO:0000256" key="6">
    <source>
        <dbReference type="SAM" id="Phobius"/>
    </source>
</evidence>
<comment type="similarity">
    <text evidence="2">Belongs to the autoinducer-2 exporter (AI-2E) (TC 2.A.86) family.</text>
</comment>
<organism evidence="7 8">
    <name type="scientific">Methanomethylovorans hollandica (strain DSM 15978 / NBRC 107637 / DMS1)</name>
    <dbReference type="NCBI Taxonomy" id="867904"/>
    <lineage>
        <taxon>Archaea</taxon>
        <taxon>Methanobacteriati</taxon>
        <taxon>Methanobacteriota</taxon>
        <taxon>Stenosarchaea group</taxon>
        <taxon>Methanomicrobia</taxon>
        <taxon>Methanosarcinales</taxon>
        <taxon>Methanosarcinaceae</taxon>
        <taxon>Methanomethylovorans</taxon>
    </lineage>
</organism>
<evidence type="ECO:0000256" key="3">
    <source>
        <dbReference type="ARBA" id="ARBA00022692"/>
    </source>
</evidence>
<dbReference type="GeneID" id="14407118"/>
<evidence type="ECO:0000313" key="8">
    <source>
        <dbReference type="Proteomes" id="UP000010866"/>
    </source>
</evidence>
<dbReference type="EMBL" id="CP003362">
    <property type="protein sequence ID" value="AGB49532.1"/>
    <property type="molecule type" value="Genomic_DNA"/>
</dbReference>
<evidence type="ECO:0000256" key="2">
    <source>
        <dbReference type="ARBA" id="ARBA00009773"/>
    </source>
</evidence>
<feature type="transmembrane region" description="Helical" evidence="6">
    <location>
        <begin position="203"/>
        <end position="224"/>
    </location>
</feature>
<keyword evidence="4 6" id="KW-1133">Transmembrane helix</keyword>
<dbReference type="RefSeq" id="WP_015324698.1">
    <property type="nucleotide sequence ID" value="NC_019977.1"/>
</dbReference>